<sequence length="383" mass="42432">MFCTYCKAARLANEAPCPNCGAPSPLLDNSQQAGWGTGAPGGSPWGGPAMPNSPQTGGQWEQQTPQMSFNNNAPAYKSTGDAWQQPFEQQSPTSSWQQPFEQQNPMPSWQQPSEQQNPMPSWQQPSEQWNNQYPGQESAQQMNNQSMLPAPYQGGMELQPVGRQSTISLQLVPQHAVEHLLPANPEMPDIVHVAPMYTKPRPIVPKRRVISGLFSVIIVALLLCSAAGYYAKASGTWDNILNFYNGKPVSNLQTNTQNIPDPPARDLKKDYGAGDQVIQAAALTDRVDKSNLPIQSVTIFQPGQKFYLTFSAQPPKGTQGHVTTKWYTNGKFYEPITYPDVIKYDPANVDNFVIAMSFPNTLSGSVEIYWNNTFAQRLYFAVR</sequence>
<comment type="caution">
    <text evidence="3">The sequence shown here is derived from an EMBL/GenBank/DDBJ whole genome shotgun (WGS) entry which is preliminary data.</text>
</comment>
<reference evidence="3 4" key="1">
    <citation type="submission" date="2019-01" db="EMBL/GenBank/DDBJ databases">
        <title>Draft genome sequence of Dictyobacter sp. Uno17.</title>
        <authorList>
            <person name="Wang C.M."/>
            <person name="Zheng Y."/>
            <person name="Sakai Y."/>
            <person name="Abe K."/>
            <person name="Yokota A."/>
            <person name="Yabe S."/>
        </authorList>
    </citation>
    <scope>NUCLEOTIDE SEQUENCE [LARGE SCALE GENOMIC DNA]</scope>
    <source>
        <strain evidence="3 4">Uno17</strain>
    </source>
</reference>
<keyword evidence="2" id="KW-0472">Membrane</keyword>
<feature type="transmembrane region" description="Helical" evidence="2">
    <location>
        <begin position="209"/>
        <end position="231"/>
    </location>
</feature>
<feature type="region of interest" description="Disordered" evidence="1">
    <location>
        <begin position="31"/>
        <end position="140"/>
    </location>
</feature>
<keyword evidence="2" id="KW-0812">Transmembrane</keyword>
<dbReference type="AlphaFoldDB" id="A0A5A5TDR9"/>
<name>A0A5A5TDR9_9CHLR</name>
<feature type="compositionally biased region" description="Polar residues" evidence="1">
    <location>
        <begin position="86"/>
        <end position="140"/>
    </location>
</feature>
<accession>A0A5A5TDR9</accession>
<evidence type="ECO:0000256" key="1">
    <source>
        <dbReference type="SAM" id="MobiDB-lite"/>
    </source>
</evidence>
<evidence type="ECO:0000313" key="4">
    <source>
        <dbReference type="Proteomes" id="UP000322530"/>
    </source>
</evidence>
<protein>
    <submittedName>
        <fullName evidence="3">Uncharacterized protein</fullName>
    </submittedName>
</protein>
<organism evidence="3 4">
    <name type="scientific">Dictyobacter arantiisoli</name>
    <dbReference type="NCBI Taxonomy" id="2014874"/>
    <lineage>
        <taxon>Bacteria</taxon>
        <taxon>Bacillati</taxon>
        <taxon>Chloroflexota</taxon>
        <taxon>Ktedonobacteria</taxon>
        <taxon>Ktedonobacterales</taxon>
        <taxon>Dictyobacteraceae</taxon>
        <taxon>Dictyobacter</taxon>
    </lineage>
</organism>
<dbReference type="EMBL" id="BIXY01000041">
    <property type="protein sequence ID" value="GCF09336.1"/>
    <property type="molecule type" value="Genomic_DNA"/>
</dbReference>
<proteinExistence type="predicted"/>
<keyword evidence="4" id="KW-1185">Reference proteome</keyword>
<feature type="compositionally biased region" description="Gly residues" evidence="1">
    <location>
        <begin position="35"/>
        <end position="45"/>
    </location>
</feature>
<gene>
    <name evidence="3" type="ORF">KDI_29000</name>
</gene>
<keyword evidence="2" id="KW-1133">Transmembrane helix</keyword>
<feature type="compositionally biased region" description="Polar residues" evidence="1">
    <location>
        <begin position="52"/>
        <end position="73"/>
    </location>
</feature>
<dbReference type="Proteomes" id="UP000322530">
    <property type="component" value="Unassembled WGS sequence"/>
</dbReference>
<evidence type="ECO:0000256" key="2">
    <source>
        <dbReference type="SAM" id="Phobius"/>
    </source>
</evidence>
<evidence type="ECO:0000313" key="3">
    <source>
        <dbReference type="EMBL" id="GCF09336.1"/>
    </source>
</evidence>